<dbReference type="Gramene" id="CDF34774">
    <property type="protein sequence ID" value="CDF34774"/>
    <property type="gene ID" value="CHC_T00003688001"/>
</dbReference>
<organism evidence="2 3">
    <name type="scientific">Chondrus crispus</name>
    <name type="common">Carrageen Irish moss</name>
    <name type="synonym">Polymorpha crispa</name>
    <dbReference type="NCBI Taxonomy" id="2769"/>
    <lineage>
        <taxon>Eukaryota</taxon>
        <taxon>Rhodophyta</taxon>
        <taxon>Florideophyceae</taxon>
        <taxon>Rhodymeniophycidae</taxon>
        <taxon>Gigartinales</taxon>
        <taxon>Gigartinaceae</taxon>
        <taxon>Chondrus</taxon>
    </lineage>
</organism>
<evidence type="ECO:0000313" key="2">
    <source>
        <dbReference type="EMBL" id="CDF34774.1"/>
    </source>
</evidence>
<evidence type="ECO:0000313" key="3">
    <source>
        <dbReference type="Proteomes" id="UP000012073"/>
    </source>
</evidence>
<protein>
    <submittedName>
        <fullName evidence="2">Uncharacterized protein</fullName>
    </submittedName>
</protein>
<evidence type="ECO:0000256" key="1">
    <source>
        <dbReference type="SAM" id="MobiDB-lite"/>
    </source>
</evidence>
<keyword evidence="3" id="KW-1185">Reference proteome</keyword>
<feature type="region of interest" description="Disordered" evidence="1">
    <location>
        <begin position="22"/>
        <end position="52"/>
    </location>
</feature>
<dbReference type="RefSeq" id="XP_005714593.1">
    <property type="nucleotide sequence ID" value="XM_005714536.1"/>
</dbReference>
<gene>
    <name evidence="2" type="ORF">CHC_T00003688001</name>
</gene>
<sequence length="86" mass="9504">MLCLGKEFVQFVERGFEGRPERIVDQASESGEQGKDSQTKVSRQAAGGGRRRARWQCESAAIETQTGVGVDAVRISVNRLTTRHIL</sequence>
<proteinExistence type="predicted"/>
<name>R7Q9N5_CHOCR</name>
<dbReference type="KEGG" id="ccp:CHC_T00003688001"/>
<dbReference type="GeneID" id="17322302"/>
<dbReference type="AlphaFoldDB" id="R7Q9N5"/>
<accession>R7Q9N5</accession>
<dbReference type="Proteomes" id="UP000012073">
    <property type="component" value="Unassembled WGS sequence"/>
</dbReference>
<reference evidence="3" key="1">
    <citation type="journal article" date="2013" name="Proc. Natl. Acad. Sci. U.S.A.">
        <title>Genome structure and metabolic features in the red seaweed Chondrus crispus shed light on evolution of the Archaeplastida.</title>
        <authorList>
            <person name="Collen J."/>
            <person name="Porcel B."/>
            <person name="Carre W."/>
            <person name="Ball S.G."/>
            <person name="Chaparro C."/>
            <person name="Tonon T."/>
            <person name="Barbeyron T."/>
            <person name="Michel G."/>
            <person name="Noel B."/>
            <person name="Valentin K."/>
            <person name="Elias M."/>
            <person name="Artiguenave F."/>
            <person name="Arun A."/>
            <person name="Aury J.M."/>
            <person name="Barbosa-Neto J.F."/>
            <person name="Bothwell J.H."/>
            <person name="Bouget F.Y."/>
            <person name="Brillet L."/>
            <person name="Cabello-Hurtado F."/>
            <person name="Capella-Gutierrez S."/>
            <person name="Charrier B."/>
            <person name="Cladiere L."/>
            <person name="Cock J.M."/>
            <person name="Coelho S.M."/>
            <person name="Colleoni C."/>
            <person name="Czjzek M."/>
            <person name="Da Silva C."/>
            <person name="Delage L."/>
            <person name="Denoeud F."/>
            <person name="Deschamps P."/>
            <person name="Dittami S.M."/>
            <person name="Gabaldon T."/>
            <person name="Gachon C.M."/>
            <person name="Groisillier A."/>
            <person name="Herve C."/>
            <person name="Jabbari K."/>
            <person name="Katinka M."/>
            <person name="Kloareg B."/>
            <person name="Kowalczyk N."/>
            <person name="Labadie K."/>
            <person name="Leblanc C."/>
            <person name="Lopez P.J."/>
            <person name="McLachlan D.H."/>
            <person name="Meslet-Cladiere L."/>
            <person name="Moustafa A."/>
            <person name="Nehr Z."/>
            <person name="Nyvall Collen P."/>
            <person name="Panaud O."/>
            <person name="Partensky F."/>
            <person name="Poulain J."/>
            <person name="Rensing S.A."/>
            <person name="Rousvoal S."/>
            <person name="Samson G."/>
            <person name="Symeonidi A."/>
            <person name="Weissenbach J."/>
            <person name="Zambounis A."/>
            <person name="Wincker P."/>
            <person name="Boyen C."/>
        </authorList>
    </citation>
    <scope>NUCLEOTIDE SEQUENCE [LARGE SCALE GENOMIC DNA]</scope>
    <source>
        <strain evidence="3">cv. Stackhouse</strain>
    </source>
</reference>
<dbReference type="EMBL" id="HG001706">
    <property type="protein sequence ID" value="CDF34774.1"/>
    <property type="molecule type" value="Genomic_DNA"/>
</dbReference>